<accession>A0A2T1A0W1</accession>
<feature type="region of interest" description="Disordered" evidence="1">
    <location>
        <begin position="200"/>
        <end position="225"/>
    </location>
</feature>
<evidence type="ECO:0000313" key="4">
    <source>
        <dbReference type="Proteomes" id="UP000237752"/>
    </source>
</evidence>
<keyword evidence="2" id="KW-0732">Signal</keyword>
<dbReference type="Proteomes" id="UP000237752">
    <property type="component" value="Unassembled WGS sequence"/>
</dbReference>
<name>A0A2T1A0W1_9ACTN</name>
<feature type="chain" id="PRO_5039499762" description="DUF5666 domain-containing protein" evidence="2">
    <location>
        <begin position="28"/>
        <end position="299"/>
    </location>
</feature>
<dbReference type="PROSITE" id="PS51257">
    <property type="entry name" value="PROKAR_LIPOPROTEIN"/>
    <property type="match status" value="1"/>
</dbReference>
<proteinExistence type="predicted"/>
<sequence length="299" mass="28634">MVRGLRSAHSLIPIVAVCGVMLLGATACGGSSSAASPPSTRAGGSGQTPFNPGVSGTIASVTTGSLEVQDPQNGQTTVTYTADTPVLSEASGTLADVVVGSCVIVTSSSTAKSGVPVTAATVAVSAATANGCTGQGGFGGQRGQRSANGQRPANGEGSTGTAHKSAADSKASTSHKFVRPTIGEVTAINGQGFTVKAVQRKSSAATASSSKSTAPSSRAASPTTSNVLVTTTGSTTYTDTVSADASALVVGKCLIATGTADDTGTVAANLLRVSSAGASGCSTASGRGRFGSPGAGGNG</sequence>
<evidence type="ECO:0008006" key="5">
    <source>
        <dbReference type="Google" id="ProtNLM"/>
    </source>
</evidence>
<feature type="region of interest" description="Disordered" evidence="1">
    <location>
        <begin position="135"/>
        <end position="178"/>
    </location>
</feature>
<organism evidence="3 4">
    <name type="scientific">Antricoccus suffuscus</name>
    <dbReference type="NCBI Taxonomy" id="1629062"/>
    <lineage>
        <taxon>Bacteria</taxon>
        <taxon>Bacillati</taxon>
        <taxon>Actinomycetota</taxon>
        <taxon>Actinomycetes</taxon>
        <taxon>Geodermatophilales</taxon>
        <taxon>Antricoccaceae</taxon>
        <taxon>Antricoccus</taxon>
    </lineage>
</organism>
<comment type="caution">
    <text evidence="3">The sequence shown here is derived from an EMBL/GenBank/DDBJ whole genome shotgun (WGS) entry which is preliminary data.</text>
</comment>
<feature type="compositionally biased region" description="Low complexity" evidence="1">
    <location>
        <begin position="277"/>
        <end position="287"/>
    </location>
</feature>
<feature type="region of interest" description="Disordered" evidence="1">
    <location>
        <begin position="33"/>
        <end position="57"/>
    </location>
</feature>
<dbReference type="AlphaFoldDB" id="A0A2T1A0W1"/>
<feature type="compositionally biased region" description="Low complexity" evidence="1">
    <location>
        <begin position="33"/>
        <end position="42"/>
    </location>
</feature>
<gene>
    <name evidence="3" type="ORF">CLV47_106113</name>
</gene>
<evidence type="ECO:0000256" key="2">
    <source>
        <dbReference type="SAM" id="SignalP"/>
    </source>
</evidence>
<reference evidence="3 4" key="1">
    <citation type="submission" date="2018-03" db="EMBL/GenBank/DDBJ databases">
        <title>Genomic Encyclopedia of Archaeal and Bacterial Type Strains, Phase II (KMG-II): from individual species to whole genera.</title>
        <authorList>
            <person name="Goeker M."/>
        </authorList>
    </citation>
    <scope>NUCLEOTIDE SEQUENCE [LARGE SCALE GENOMIC DNA]</scope>
    <source>
        <strain evidence="3 4">DSM 100065</strain>
    </source>
</reference>
<evidence type="ECO:0000313" key="3">
    <source>
        <dbReference type="EMBL" id="PRZ42242.1"/>
    </source>
</evidence>
<feature type="compositionally biased region" description="Gly residues" evidence="1">
    <location>
        <begin position="288"/>
        <end position="299"/>
    </location>
</feature>
<evidence type="ECO:0000256" key="1">
    <source>
        <dbReference type="SAM" id="MobiDB-lite"/>
    </source>
</evidence>
<feature type="region of interest" description="Disordered" evidence="1">
    <location>
        <begin position="277"/>
        <end position="299"/>
    </location>
</feature>
<dbReference type="EMBL" id="PVUE01000006">
    <property type="protein sequence ID" value="PRZ42242.1"/>
    <property type="molecule type" value="Genomic_DNA"/>
</dbReference>
<feature type="signal peptide" evidence="2">
    <location>
        <begin position="1"/>
        <end position="27"/>
    </location>
</feature>
<protein>
    <recommendedName>
        <fullName evidence="5">DUF5666 domain-containing protein</fullName>
    </recommendedName>
</protein>
<keyword evidence="4" id="KW-1185">Reference proteome</keyword>